<evidence type="ECO:0000256" key="2">
    <source>
        <dbReference type="ARBA" id="ARBA00012052"/>
    </source>
</evidence>
<evidence type="ECO:0000256" key="1">
    <source>
        <dbReference type="ARBA" id="ARBA00009684"/>
    </source>
</evidence>
<dbReference type="InterPro" id="IPR014721">
    <property type="entry name" value="Ribsml_uS5_D2-typ_fold_subgr"/>
</dbReference>
<comment type="pathway">
    <text evidence="10">Isoprenoid biosynthesis; isopentenyl diphosphate biosynthesis via DXP pathway; isopentenyl diphosphate from 1-deoxy-D-xylulose 5-phosphate: step 3/6.</text>
</comment>
<evidence type="ECO:0000313" key="14">
    <source>
        <dbReference type="Proteomes" id="UP000198851"/>
    </source>
</evidence>
<dbReference type="InterPro" id="IPR004424">
    <property type="entry name" value="IspE"/>
</dbReference>
<dbReference type="Gene3D" id="3.30.230.10">
    <property type="match status" value="1"/>
</dbReference>
<accession>A0A1I4CW78</accession>
<keyword evidence="8 10" id="KW-0414">Isoprene biosynthesis</keyword>
<organism evidence="13 14">
    <name type="scientific">Shimia haliotis</name>
    <dbReference type="NCBI Taxonomy" id="1280847"/>
    <lineage>
        <taxon>Bacteria</taxon>
        <taxon>Pseudomonadati</taxon>
        <taxon>Pseudomonadota</taxon>
        <taxon>Alphaproteobacteria</taxon>
        <taxon>Rhodobacterales</taxon>
        <taxon>Roseobacteraceae</taxon>
    </lineage>
</organism>
<evidence type="ECO:0000256" key="8">
    <source>
        <dbReference type="ARBA" id="ARBA00023229"/>
    </source>
</evidence>
<dbReference type="UniPathway" id="UPA00056">
    <property type="reaction ID" value="UER00094"/>
</dbReference>
<dbReference type="HAMAP" id="MF_00061">
    <property type="entry name" value="IspE"/>
    <property type="match status" value="1"/>
</dbReference>
<feature type="domain" description="GHMP kinase N-terminal" evidence="11">
    <location>
        <begin position="69"/>
        <end position="131"/>
    </location>
</feature>
<evidence type="ECO:0000256" key="3">
    <source>
        <dbReference type="ARBA" id="ARBA00017473"/>
    </source>
</evidence>
<keyword evidence="5 10" id="KW-0547">Nucleotide-binding</keyword>
<dbReference type="GO" id="GO:0050515">
    <property type="term" value="F:4-(cytidine 5'-diphospho)-2-C-methyl-D-erythritol kinase activity"/>
    <property type="evidence" value="ECO:0007669"/>
    <property type="project" value="UniProtKB-UniRule"/>
</dbReference>
<dbReference type="GO" id="GO:0016114">
    <property type="term" value="P:terpenoid biosynthetic process"/>
    <property type="evidence" value="ECO:0007669"/>
    <property type="project" value="UniProtKB-UniRule"/>
</dbReference>
<keyword evidence="14" id="KW-1185">Reference proteome</keyword>
<dbReference type="NCBIfam" id="TIGR00154">
    <property type="entry name" value="ispE"/>
    <property type="match status" value="1"/>
</dbReference>
<evidence type="ECO:0000259" key="11">
    <source>
        <dbReference type="Pfam" id="PF00288"/>
    </source>
</evidence>
<dbReference type="AlphaFoldDB" id="A0A1I4CW78"/>
<keyword evidence="7 10" id="KW-0067">ATP-binding</keyword>
<sequence>MARTAEAFAPAKVNLTLHVTGQRADGYHLLDSLVMFADVGDKITVQAADETTVTVVGPFAAGAPTDHRNLVFQAAELLGVKAKITLEKHLPAAAGVGGGSSDAAAALRALTTLYNIPIPSGEEILKLGADVPVCLEPDLTRMAGIGEQISRLSTGCDWPMILVNPRVDVPTPKVFKALPNKNNSAMPEAFPDWSQDDVAVSWLAEQRNDLEAPAIAIEPVIGACLDELRLSRGCLLARMSGSGATCFGIFKTVALRDQALAQLRRDFPKWWIVPTEDCGVKFR</sequence>
<dbReference type="NCBIfam" id="NF011202">
    <property type="entry name" value="PRK14608.1"/>
    <property type="match status" value="1"/>
</dbReference>
<dbReference type="InterPro" id="IPR020568">
    <property type="entry name" value="Ribosomal_Su5_D2-typ_SF"/>
</dbReference>
<dbReference type="SUPFAM" id="SSF54211">
    <property type="entry name" value="Ribosomal protein S5 domain 2-like"/>
    <property type="match status" value="1"/>
</dbReference>
<dbReference type="STRING" id="1280847.SAMN04488036_102478"/>
<comment type="catalytic activity">
    <reaction evidence="10">
        <text>4-CDP-2-C-methyl-D-erythritol + ATP = 4-CDP-2-C-methyl-D-erythritol 2-phosphate + ADP + H(+)</text>
        <dbReference type="Rhea" id="RHEA:18437"/>
        <dbReference type="ChEBI" id="CHEBI:15378"/>
        <dbReference type="ChEBI" id="CHEBI:30616"/>
        <dbReference type="ChEBI" id="CHEBI:57823"/>
        <dbReference type="ChEBI" id="CHEBI:57919"/>
        <dbReference type="ChEBI" id="CHEBI:456216"/>
        <dbReference type="EC" id="2.7.1.148"/>
    </reaction>
</comment>
<evidence type="ECO:0000256" key="4">
    <source>
        <dbReference type="ARBA" id="ARBA00022679"/>
    </source>
</evidence>
<feature type="active site" evidence="10">
    <location>
        <position position="130"/>
    </location>
</feature>
<name>A0A1I4CW78_9RHOB</name>
<evidence type="ECO:0000259" key="12">
    <source>
        <dbReference type="Pfam" id="PF08544"/>
    </source>
</evidence>
<keyword evidence="6 10" id="KW-0418">Kinase</keyword>
<evidence type="ECO:0000256" key="6">
    <source>
        <dbReference type="ARBA" id="ARBA00022777"/>
    </source>
</evidence>
<evidence type="ECO:0000256" key="5">
    <source>
        <dbReference type="ARBA" id="ARBA00022741"/>
    </source>
</evidence>
<dbReference type="GO" id="GO:0005524">
    <property type="term" value="F:ATP binding"/>
    <property type="evidence" value="ECO:0007669"/>
    <property type="project" value="UniProtKB-UniRule"/>
</dbReference>
<feature type="domain" description="GHMP kinase C-terminal" evidence="12">
    <location>
        <begin position="206"/>
        <end position="268"/>
    </location>
</feature>
<dbReference type="PANTHER" id="PTHR43527">
    <property type="entry name" value="4-DIPHOSPHOCYTIDYL-2-C-METHYL-D-ERYTHRITOL KINASE, CHLOROPLASTIC"/>
    <property type="match status" value="1"/>
</dbReference>
<keyword evidence="4 10" id="KW-0808">Transferase</keyword>
<dbReference type="OrthoDB" id="9809438at2"/>
<dbReference type="EC" id="2.7.1.148" evidence="2 10"/>
<evidence type="ECO:0000256" key="9">
    <source>
        <dbReference type="ARBA" id="ARBA00032554"/>
    </source>
</evidence>
<evidence type="ECO:0000256" key="7">
    <source>
        <dbReference type="ARBA" id="ARBA00022840"/>
    </source>
</evidence>
<dbReference type="GO" id="GO:0019288">
    <property type="term" value="P:isopentenyl diphosphate biosynthetic process, methylerythritol 4-phosphate pathway"/>
    <property type="evidence" value="ECO:0007669"/>
    <property type="project" value="UniProtKB-UniRule"/>
</dbReference>
<dbReference type="PIRSF" id="PIRSF010376">
    <property type="entry name" value="IspE"/>
    <property type="match status" value="1"/>
</dbReference>
<reference evidence="14" key="1">
    <citation type="submission" date="2016-10" db="EMBL/GenBank/DDBJ databases">
        <authorList>
            <person name="Varghese N."/>
            <person name="Submissions S."/>
        </authorList>
    </citation>
    <scope>NUCLEOTIDE SEQUENCE [LARGE SCALE GENOMIC DNA]</scope>
    <source>
        <strain evidence="14">DSM 28453</strain>
    </source>
</reference>
<evidence type="ECO:0000256" key="10">
    <source>
        <dbReference type="HAMAP-Rule" id="MF_00061"/>
    </source>
</evidence>
<feature type="binding site" evidence="10">
    <location>
        <begin position="91"/>
        <end position="101"/>
    </location>
    <ligand>
        <name>ATP</name>
        <dbReference type="ChEBI" id="CHEBI:30616"/>
    </ligand>
</feature>
<dbReference type="Gene3D" id="3.30.70.890">
    <property type="entry name" value="GHMP kinase, C-terminal domain"/>
    <property type="match status" value="1"/>
</dbReference>
<dbReference type="Pfam" id="PF00288">
    <property type="entry name" value="GHMP_kinases_N"/>
    <property type="match status" value="1"/>
</dbReference>
<proteinExistence type="inferred from homology"/>
<dbReference type="Proteomes" id="UP000198851">
    <property type="component" value="Unassembled WGS sequence"/>
</dbReference>
<dbReference type="Pfam" id="PF08544">
    <property type="entry name" value="GHMP_kinases_C"/>
    <property type="match status" value="1"/>
</dbReference>
<comment type="function">
    <text evidence="10">Catalyzes the phosphorylation of the position 2 hydroxy group of 4-diphosphocytidyl-2C-methyl-D-erythritol.</text>
</comment>
<comment type="similarity">
    <text evidence="1 10">Belongs to the GHMP kinase family. IspE subfamily.</text>
</comment>
<gene>
    <name evidence="10" type="primary">ispE</name>
    <name evidence="13" type="ORF">SAMN04488036_102478</name>
</gene>
<dbReference type="InterPro" id="IPR036554">
    <property type="entry name" value="GHMP_kinase_C_sf"/>
</dbReference>
<feature type="active site" evidence="10">
    <location>
        <position position="12"/>
    </location>
</feature>
<dbReference type="SUPFAM" id="SSF55060">
    <property type="entry name" value="GHMP Kinase, C-terminal domain"/>
    <property type="match status" value="1"/>
</dbReference>
<dbReference type="InterPro" id="IPR013750">
    <property type="entry name" value="GHMP_kinase_C_dom"/>
</dbReference>
<protein>
    <recommendedName>
        <fullName evidence="3 10">4-diphosphocytidyl-2-C-methyl-D-erythritol kinase</fullName>
        <shortName evidence="10">CMK</shortName>
        <ecNumber evidence="2 10">2.7.1.148</ecNumber>
    </recommendedName>
    <alternativeName>
        <fullName evidence="9 10">4-(cytidine-5'-diphospho)-2-C-methyl-D-erythritol kinase</fullName>
    </alternativeName>
</protein>
<evidence type="ECO:0000313" key="13">
    <source>
        <dbReference type="EMBL" id="SFK84151.1"/>
    </source>
</evidence>
<dbReference type="InterPro" id="IPR006204">
    <property type="entry name" value="GHMP_kinase_N_dom"/>
</dbReference>
<dbReference type="EMBL" id="FOSZ01000002">
    <property type="protein sequence ID" value="SFK84151.1"/>
    <property type="molecule type" value="Genomic_DNA"/>
</dbReference>
<dbReference type="PANTHER" id="PTHR43527:SF2">
    <property type="entry name" value="4-DIPHOSPHOCYTIDYL-2-C-METHYL-D-ERYTHRITOL KINASE, CHLOROPLASTIC"/>
    <property type="match status" value="1"/>
</dbReference>
<dbReference type="RefSeq" id="WP_093322459.1">
    <property type="nucleotide sequence ID" value="NZ_FOSZ01000002.1"/>
</dbReference>